<comment type="caution">
    <text evidence="17">The sequence shown here is derived from an EMBL/GenBank/DDBJ whole genome shotgun (WGS) entry which is preliminary data.</text>
</comment>
<dbReference type="GO" id="GO:0015421">
    <property type="term" value="F:ABC-type oligopeptide transporter activity"/>
    <property type="evidence" value="ECO:0007669"/>
    <property type="project" value="TreeGrafter"/>
</dbReference>
<comment type="function">
    <text evidence="12">Part of the ABC transporter complex HlyBD involved in hemolysin export. Transmembrane domains (TMD) form a pore in the inner membrane and the ATP-binding domain (NBD) is responsible for energy generation.</text>
</comment>
<dbReference type="Proteomes" id="UP000004116">
    <property type="component" value="Unassembled WGS sequence"/>
</dbReference>
<dbReference type="PROSITE" id="PS50929">
    <property type="entry name" value="ABC_TM1F"/>
    <property type="match status" value="1"/>
</dbReference>
<dbReference type="GO" id="GO:0005524">
    <property type="term" value="F:ATP binding"/>
    <property type="evidence" value="ECO:0007669"/>
    <property type="project" value="UniProtKB-KW"/>
</dbReference>
<keyword evidence="8" id="KW-0378">Hydrolase</keyword>
<evidence type="ECO:0000256" key="3">
    <source>
        <dbReference type="ARBA" id="ARBA00015531"/>
    </source>
</evidence>
<dbReference type="NCBIfam" id="TIGR01846">
    <property type="entry name" value="type_I_sec_HlyB"/>
    <property type="match status" value="1"/>
</dbReference>
<name>G2H264_9ENTR</name>
<evidence type="ECO:0000259" key="15">
    <source>
        <dbReference type="PROSITE" id="PS50929"/>
    </source>
</evidence>
<evidence type="ECO:0000256" key="12">
    <source>
        <dbReference type="ARBA" id="ARBA00025139"/>
    </source>
</evidence>
<dbReference type="EMBL" id="AGCA01000512">
    <property type="protein sequence ID" value="EGY27918.1"/>
    <property type="molecule type" value="Genomic_DNA"/>
</dbReference>
<dbReference type="GO" id="GO:0005886">
    <property type="term" value="C:plasma membrane"/>
    <property type="evidence" value="ECO:0007669"/>
    <property type="project" value="UniProtKB-SubCell"/>
</dbReference>
<reference evidence="17 18" key="1">
    <citation type="journal article" date="2012" name="Genome Res.">
        <title>Genomic basis of endosymbiont-conferred protection against an insect parasitoid.</title>
        <authorList>
            <person name="Hansen A.K."/>
            <person name="Vorburger C."/>
            <person name="Moran N.A."/>
        </authorList>
    </citation>
    <scope>NUCLEOTIDE SEQUENCE [LARGE SCALE GENOMIC DNA]</scope>
    <source>
        <strain evidence="18">R5.15</strain>
    </source>
</reference>
<dbReference type="InterPro" id="IPR011527">
    <property type="entry name" value="ABC1_TM_dom"/>
</dbReference>
<keyword evidence="6 13" id="KW-0812">Transmembrane</keyword>
<dbReference type="CDD" id="cd18588">
    <property type="entry name" value="ABC_6TM_CyaB_HlyB_like"/>
    <property type="match status" value="1"/>
</dbReference>
<gene>
    <name evidence="17" type="ORF">Rin_00021620</name>
</gene>
<feature type="transmembrane region" description="Helical" evidence="13">
    <location>
        <begin position="172"/>
        <end position="194"/>
    </location>
</feature>
<comment type="subcellular location">
    <subcellularLocation>
        <location evidence="1">Cell membrane</location>
        <topology evidence="1">Multi-pass membrane protein</topology>
    </subcellularLocation>
</comment>
<dbReference type="PROSITE" id="PS00211">
    <property type="entry name" value="ABC_TRANSPORTER_1"/>
    <property type="match status" value="1"/>
</dbReference>
<dbReference type="InterPro" id="IPR003593">
    <property type="entry name" value="AAA+_ATPase"/>
</dbReference>
<dbReference type="GO" id="GO:0008233">
    <property type="term" value="F:peptidase activity"/>
    <property type="evidence" value="ECO:0007669"/>
    <property type="project" value="InterPro"/>
</dbReference>
<evidence type="ECO:0000259" key="14">
    <source>
        <dbReference type="PROSITE" id="PS50893"/>
    </source>
</evidence>
<dbReference type="GO" id="GO:0006508">
    <property type="term" value="P:proteolysis"/>
    <property type="evidence" value="ECO:0007669"/>
    <property type="project" value="InterPro"/>
</dbReference>
<dbReference type="Pfam" id="PF03412">
    <property type="entry name" value="Peptidase_C39"/>
    <property type="match status" value="1"/>
</dbReference>
<feature type="domain" description="ABC transmembrane type-1" evidence="15">
    <location>
        <begin position="172"/>
        <end position="451"/>
    </location>
</feature>
<dbReference type="PROSITE" id="PS50893">
    <property type="entry name" value="ABC_TRANSPORTER_2"/>
    <property type="match status" value="1"/>
</dbReference>
<evidence type="ECO:0000256" key="4">
    <source>
        <dbReference type="ARBA" id="ARBA00022448"/>
    </source>
</evidence>
<dbReference type="SMART" id="SM00382">
    <property type="entry name" value="AAA"/>
    <property type="match status" value="1"/>
</dbReference>
<dbReference type="PANTHER" id="PTHR43394">
    <property type="entry name" value="ATP-DEPENDENT PERMEASE MDL1, MITOCHONDRIAL"/>
    <property type="match status" value="1"/>
</dbReference>
<evidence type="ECO:0000313" key="17">
    <source>
        <dbReference type="EMBL" id="EGY27918.1"/>
    </source>
</evidence>
<dbReference type="Pfam" id="PF00005">
    <property type="entry name" value="ABC_tran"/>
    <property type="match status" value="1"/>
</dbReference>
<dbReference type="FunFam" id="3.40.50.300:FF:000299">
    <property type="entry name" value="ABC transporter ATP-binding protein/permease"/>
    <property type="match status" value="1"/>
</dbReference>
<proteinExistence type="inferred from homology"/>
<dbReference type="PROSITE" id="PS50990">
    <property type="entry name" value="PEPTIDASE_C39"/>
    <property type="match status" value="1"/>
</dbReference>
<dbReference type="Gene3D" id="1.20.1560.10">
    <property type="entry name" value="ABC transporter type 1, transmembrane domain"/>
    <property type="match status" value="1"/>
</dbReference>
<feature type="domain" description="ABC transporter" evidence="14">
    <location>
        <begin position="484"/>
        <end position="719"/>
    </location>
</feature>
<evidence type="ECO:0000256" key="1">
    <source>
        <dbReference type="ARBA" id="ARBA00004651"/>
    </source>
</evidence>
<keyword evidence="10 13" id="KW-1133">Transmembrane helix</keyword>
<evidence type="ECO:0000256" key="6">
    <source>
        <dbReference type="ARBA" id="ARBA00022692"/>
    </source>
</evidence>
<dbReference type="InterPro" id="IPR017871">
    <property type="entry name" value="ABC_transporter-like_CS"/>
</dbReference>
<dbReference type="AlphaFoldDB" id="G2H264"/>
<evidence type="ECO:0000256" key="5">
    <source>
        <dbReference type="ARBA" id="ARBA00022475"/>
    </source>
</evidence>
<feature type="transmembrane region" description="Helical" evidence="13">
    <location>
        <begin position="310"/>
        <end position="330"/>
    </location>
</feature>
<organism evidence="17 18">
    <name type="scientific">Candidatus Regiella insecticola 5.15</name>
    <dbReference type="NCBI Taxonomy" id="1005043"/>
    <lineage>
        <taxon>Bacteria</taxon>
        <taxon>Pseudomonadati</taxon>
        <taxon>Pseudomonadota</taxon>
        <taxon>Gammaproteobacteria</taxon>
        <taxon>Enterobacterales</taxon>
        <taxon>Enterobacteriaceae</taxon>
        <taxon>aphid secondary symbionts</taxon>
        <taxon>Candidatus Regiella</taxon>
    </lineage>
</organism>
<evidence type="ECO:0000259" key="16">
    <source>
        <dbReference type="PROSITE" id="PS50990"/>
    </source>
</evidence>
<dbReference type="OrthoDB" id="6828292at2"/>
<keyword evidence="9" id="KW-0067">ATP-binding</keyword>
<dbReference type="Pfam" id="PF00664">
    <property type="entry name" value="ABC_membrane"/>
    <property type="match status" value="1"/>
</dbReference>
<dbReference type="PATRIC" id="fig|1005043.3.peg.1990"/>
<dbReference type="InterPro" id="IPR039421">
    <property type="entry name" value="Type_1_exporter"/>
</dbReference>
<feature type="transmembrane region" description="Helical" evidence="13">
    <location>
        <begin position="279"/>
        <end position="304"/>
    </location>
</feature>
<evidence type="ECO:0000256" key="10">
    <source>
        <dbReference type="ARBA" id="ARBA00022989"/>
    </source>
</evidence>
<feature type="transmembrane region" description="Helical" evidence="13">
    <location>
        <begin position="206"/>
        <end position="226"/>
    </location>
</feature>
<dbReference type="InterPro" id="IPR010132">
    <property type="entry name" value="ATPase_T1SS_HlyB"/>
</dbReference>
<keyword evidence="18" id="KW-1185">Reference proteome</keyword>
<dbReference type="InterPro" id="IPR005074">
    <property type="entry name" value="Peptidase_C39"/>
</dbReference>
<sequence length="722" mass="80543">MTQHQQKIIQPLDALARAAACFDLAIESSQLQHQLGLSIDEIDDIAICRCASWIGLRARRIKQKATRFNTLPLPVMFSYQGETETDSDDADNKNKNETKQWYLLLQLSDQHAVVYFPAEGIQRQITRDELHQLWQGEAILLAKAEKRAVAPAFGFGWFIPLIVKHAHQLRNIVLVSLLLQGILLVTPMLFETVIDKVLVSRGIDSLTVLGIAMVALAIAEPCYTFLRGWLFSNLSTRVGAELNTRLYRHLLSLPLNYFTSRQTGQTIARVSEMEQIRSFLTGSALTMLLDLVFVGTFIAVMFYYSVPLTAIVLISLVCYLVFWFSVGGMLRKRVEHEYEASANATSFLTEAITGLETIKTTATESQFNRQWRQYLATFVRSAFNTAQAGNLAGQGINLIHKLTSAMLLWYGVQLTLEGKLSPGELVAFNMFSGYVTQPILRLAQVWQDFQHTQIALKRIGSILDSPSEPGSAGLVSDCESAGSISFKQVRFRYRADIPEVLQNLNLEVKSGEFIGITGPSGCGKSTLTKLLQRLYTPQHGQILVDGQDLAITDPTSLRRKMSVVLQESVLFSGTVQENICQCRPDADLEWVEEIARQAGAHDFISALPQGYQTQVGEKGGMLSGGQRQRVALARALMADPQILILDEATSALDYESEAAIMRQLPVITRNRTVICIAHRLNTLQNCDRILLLREGVVQEQGTHDELVAKKGHYARLWHLQTS</sequence>
<dbReference type="InterPro" id="IPR003439">
    <property type="entry name" value="ABC_transporter-like_ATP-bd"/>
</dbReference>
<dbReference type="SUPFAM" id="SSF52540">
    <property type="entry name" value="P-loop containing nucleoside triphosphate hydrolases"/>
    <property type="match status" value="1"/>
</dbReference>
<protein>
    <recommendedName>
        <fullName evidence="3">Alpha-hemolysin translocation ATP-binding protein HlyB</fullName>
    </recommendedName>
</protein>
<feature type="domain" description="Peptidase C39" evidence="16">
    <location>
        <begin position="3"/>
        <end position="141"/>
    </location>
</feature>
<dbReference type="GO" id="GO:0030256">
    <property type="term" value="C:type I protein secretion system complex"/>
    <property type="evidence" value="ECO:0007669"/>
    <property type="project" value="InterPro"/>
</dbReference>
<dbReference type="InterPro" id="IPR027417">
    <property type="entry name" value="P-loop_NTPase"/>
</dbReference>
<evidence type="ECO:0000256" key="2">
    <source>
        <dbReference type="ARBA" id="ARBA00006025"/>
    </source>
</evidence>
<dbReference type="RefSeq" id="WP_006707790.1">
    <property type="nucleotide sequence ID" value="NZ_AGCA01000512.1"/>
</dbReference>
<evidence type="ECO:0000256" key="13">
    <source>
        <dbReference type="SAM" id="Phobius"/>
    </source>
</evidence>
<evidence type="ECO:0000313" key="18">
    <source>
        <dbReference type="Proteomes" id="UP000004116"/>
    </source>
</evidence>
<evidence type="ECO:0000256" key="7">
    <source>
        <dbReference type="ARBA" id="ARBA00022741"/>
    </source>
</evidence>
<dbReference type="GO" id="GO:0016887">
    <property type="term" value="F:ATP hydrolysis activity"/>
    <property type="evidence" value="ECO:0007669"/>
    <property type="project" value="InterPro"/>
</dbReference>
<dbReference type="Gene3D" id="3.40.50.300">
    <property type="entry name" value="P-loop containing nucleotide triphosphate hydrolases"/>
    <property type="match status" value="1"/>
</dbReference>
<keyword evidence="7" id="KW-0547">Nucleotide-binding</keyword>
<keyword evidence="5" id="KW-1003">Cell membrane</keyword>
<comment type="similarity">
    <text evidence="2">Belongs to the ABC transporter superfamily. Protein-1 exporter (TC 3.A.1.109) family.</text>
</comment>
<evidence type="ECO:0000256" key="8">
    <source>
        <dbReference type="ARBA" id="ARBA00022801"/>
    </source>
</evidence>
<dbReference type="PANTHER" id="PTHR43394:SF1">
    <property type="entry name" value="ATP-BINDING CASSETTE SUB-FAMILY B MEMBER 10, MITOCHONDRIAL"/>
    <property type="match status" value="1"/>
</dbReference>
<evidence type="ECO:0000256" key="9">
    <source>
        <dbReference type="ARBA" id="ARBA00022840"/>
    </source>
</evidence>
<keyword evidence="11 13" id="KW-0472">Membrane</keyword>
<evidence type="ECO:0000256" key="11">
    <source>
        <dbReference type="ARBA" id="ARBA00023136"/>
    </source>
</evidence>
<accession>G2H264</accession>
<keyword evidence="4" id="KW-0813">Transport</keyword>
<dbReference type="GO" id="GO:0030253">
    <property type="term" value="P:protein secretion by the type I secretion system"/>
    <property type="evidence" value="ECO:0007669"/>
    <property type="project" value="InterPro"/>
</dbReference>
<dbReference type="InterPro" id="IPR036640">
    <property type="entry name" value="ABC1_TM_sf"/>
</dbReference>
<dbReference type="Gene3D" id="3.90.70.10">
    <property type="entry name" value="Cysteine proteinases"/>
    <property type="match status" value="1"/>
</dbReference>
<dbReference type="SUPFAM" id="SSF90123">
    <property type="entry name" value="ABC transporter transmembrane region"/>
    <property type="match status" value="1"/>
</dbReference>